<evidence type="ECO:0000313" key="2">
    <source>
        <dbReference type="EMBL" id="GGH34269.1"/>
    </source>
</evidence>
<evidence type="ECO:0000313" key="3">
    <source>
        <dbReference type="Proteomes" id="UP000657592"/>
    </source>
</evidence>
<dbReference type="AlphaFoldDB" id="A0A917IDZ8"/>
<feature type="transmembrane region" description="Helical" evidence="1">
    <location>
        <begin position="53"/>
        <end position="78"/>
    </location>
</feature>
<gene>
    <name evidence="2" type="ORF">GCM10010921_01850</name>
</gene>
<sequence length="142" mass="15710">MSPTRVVKFLWNSITEPRHLKVAYAAIYAVVLGTGMATLLHPPRTIEGELGQLLTVIWSAFLLLGGFGGLLTVFPGWWWAERLSIVLTLTGLGIYALVVVSLHFTSSGSRLTQLGTILLAASPFIIRWVLIRKYSFEPRTRG</sequence>
<comment type="caution">
    <text evidence="2">The sequence shown here is derived from an EMBL/GenBank/DDBJ whole genome shotgun (WGS) entry which is preliminary data.</text>
</comment>
<feature type="transmembrane region" description="Helical" evidence="1">
    <location>
        <begin position="111"/>
        <end position="131"/>
    </location>
</feature>
<dbReference type="RefSeq" id="WP_188754366.1">
    <property type="nucleotide sequence ID" value="NZ_BMJY01000001.1"/>
</dbReference>
<proteinExistence type="predicted"/>
<keyword evidence="1" id="KW-0812">Transmembrane</keyword>
<keyword evidence="3" id="KW-1185">Reference proteome</keyword>
<feature type="transmembrane region" description="Helical" evidence="1">
    <location>
        <begin position="85"/>
        <end position="105"/>
    </location>
</feature>
<organism evidence="2 3">
    <name type="scientific">Microbacterium album</name>
    <dbReference type="NCBI Taxonomy" id="2053191"/>
    <lineage>
        <taxon>Bacteria</taxon>
        <taxon>Bacillati</taxon>
        <taxon>Actinomycetota</taxon>
        <taxon>Actinomycetes</taxon>
        <taxon>Micrococcales</taxon>
        <taxon>Microbacteriaceae</taxon>
        <taxon>Microbacterium</taxon>
    </lineage>
</organism>
<reference evidence="2" key="1">
    <citation type="journal article" date="2014" name="Int. J. Syst. Evol. Microbiol.">
        <title>Complete genome sequence of Corynebacterium casei LMG S-19264T (=DSM 44701T), isolated from a smear-ripened cheese.</title>
        <authorList>
            <consortium name="US DOE Joint Genome Institute (JGI-PGF)"/>
            <person name="Walter F."/>
            <person name="Albersmeier A."/>
            <person name="Kalinowski J."/>
            <person name="Ruckert C."/>
        </authorList>
    </citation>
    <scope>NUCLEOTIDE SEQUENCE</scope>
    <source>
        <strain evidence="2">CGMCC 1.15794</strain>
    </source>
</reference>
<feature type="transmembrane region" description="Helical" evidence="1">
    <location>
        <begin position="21"/>
        <end position="41"/>
    </location>
</feature>
<name>A0A917IDZ8_9MICO</name>
<dbReference type="EMBL" id="BMJY01000001">
    <property type="protein sequence ID" value="GGH34269.1"/>
    <property type="molecule type" value="Genomic_DNA"/>
</dbReference>
<keyword evidence="1" id="KW-0472">Membrane</keyword>
<accession>A0A917IDZ8</accession>
<protein>
    <submittedName>
        <fullName evidence="2">Uncharacterized protein</fullName>
    </submittedName>
</protein>
<dbReference type="Proteomes" id="UP000657592">
    <property type="component" value="Unassembled WGS sequence"/>
</dbReference>
<reference evidence="2" key="2">
    <citation type="submission" date="2020-09" db="EMBL/GenBank/DDBJ databases">
        <authorList>
            <person name="Sun Q."/>
            <person name="Zhou Y."/>
        </authorList>
    </citation>
    <scope>NUCLEOTIDE SEQUENCE</scope>
    <source>
        <strain evidence="2">CGMCC 1.15794</strain>
    </source>
</reference>
<keyword evidence="1" id="KW-1133">Transmembrane helix</keyword>
<evidence type="ECO:0000256" key="1">
    <source>
        <dbReference type="SAM" id="Phobius"/>
    </source>
</evidence>